<dbReference type="GO" id="GO:0140284">
    <property type="term" value="C:endoplasmic reticulum-endosome membrane contact site"/>
    <property type="evidence" value="ECO:0007669"/>
    <property type="project" value="TreeGrafter"/>
</dbReference>
<feature type="domain" description="START" evidence="1">
    <location>
        <begin position="17"/>
        <end position="195"/>
    </location>
</feature>
<dbReference type="GO" id="GO:0005789">
    <property type="term" value="C:endoplasmic reticulum membrane"/>
    <property type="evidence" value="ECO:0007669"/>
    <property type="project" value="TreeGrafter"/>
</dbReference>
<dbReference type="Gene3D" id="3.30.530.20">
    <property type="match status" value="1"/>
</dbReference>
<reference evidence="3" key="1">
    <citation type="submission" date="2022-11" db="UniProtKB">
        <authorList>
            <consortium name="WormBaseParasite"/>
        </authorList>
    </citation>
    <scope>IDENTIFICATION</scope>
</reference>
<dbReference type="GO" id="GO:0031902">
    <property type="term" value="C:late endosome membrane"/>
    <property type="evidence" value="ECO:0007669"/>
    <property type="project" value="TreeGrafter"/>
</dbReference>
<sequence>MSETLNVINAPEFETMEGWKLKSENKTDKIYSKRFAVGKVFTLRTTLDVPREELFLDHWNNFEQTAYKNKNTSLAEKIAILSPHYALKDFGLVKGRDFVTTRIYRRIDGDIIEAARSYDTEEVTRYKKKARGKLLLGGGRFRVHPEDPQKTIVDYIICLDMSAPDITKSVVEKLLSKFILEDAERVRQEIEKSKADNNADE</sequence>
<evidence type="ECO:0000313" key="3">
    <source>
        <dbReference type="WBParaSite" id="sdigi.contig343.g7602.t1"/>
    </source>
</evidence>
<dbReference type="Proteomes" id="UP000887581">
    <property type="component" value="Unplaced"/>
</dbReference>
<dbReference type="GO" id="GO:0005765">
    <property type="term" value="C:lysosomal membrane"/>
    <property type="evidence" value="ECO:0007669"/>
    <property type="project" value="TreeGrafter"/>
</dbReference>
<dbReference type="InterPro" id="IPR051869">
    <property type="entry name" value="STARD3"/>
</dbReference>
<evidence type="ECO:0000313" key="2">
    <source>
        <dbReference type="Proteomes" id="UP000887581"/>
    </source>
</evidence>
<dbReference type="GO" id="GO:0099044">
    <property type="term" value="P:vesicle tethering to endoplasmic reticulum"/>
    <property type="evidence" value="ECO:0007669"/>
    <property type="project" value="TreeGrafter"/>
</dbReference>
<dbReference type="WBParaSite" id="sdigi.contig343.g7602.t1">
    <property type="protein sequence ID" value="sdigi.contig343.g7602.t1"/>
    <property type="gene ID" value="sdigi.contig343.g7602"/>
</dbReference>
<dbReference type="PANTHER" id="PTHR46121:SF3">
    <property type="entry name" value="STEROIDOGENIC ACUTE REGULATORY-LIKE PROTEIN 1"/>
    <property type="match status" value="1"/>
</dbReference>
<dbReference type="AlphaFoldDB" id="A0A915PRD0"/>
<proteinExistence type="predicted"/>
<dbReference type="InterPro" id="IPR002913">
    <property type="entry name" value="START_lipid-bd_dom"/>
</dbReference>
<dbReference type="PANTHER" id="PTHR46121">
    <property type="entry name" value="STEROIDOGENIC ACUTE REGULATORY PROTEIN-LIKE"/>
    <property type="match status" value="1"/>
</dbReference>
<dbReference type="Pfam" id="PF01852">
    <property type="entry name" value="START"/>
    <property type="match status" value="1"/>
</dbReference>
<dbReference type="PROSITE" id="PS50848">
    <property type="entry name" value="START"/>
    <property type="match status" value="1"/>
</dbReference>
<keyword evidence="2" id="KW-1185">Reference proteome</keyword>
<dbReference type="GO" id="GO:0008289">
    <property type="term" value="F:lipid binding"/>
    <property type="evidence" value="ECO:0007669"/>
    <property type="project" value="InterPro"/>
</dbReference>
<dbReference type="InterPro" id="IPR023393">
    <property type="entry name" value="START-like_dom_sf"/>
</dbReference>
<protein>
    <submittedName>
        <fullName evidence="3">START domain-containing protein</fullName>
    </submittedName>
</protein>
<name>A0A915PRD0_9BILA</name>
<dbReference type="SUPFAM" id="SSF55961">
    <property type="entry name" value="Bet v1-like"/>
    <property type="match status" value="1"/>
</dbReference>
<organism evidence="2 3">
    <name type="scientific">Setaria digitata</name>
    <dbReference type="NCBI Taxonomy" id="48799"/>
    <lineage>
        <taxon>Eukaryota</taxon>
        <taxon>Metazoa</taxon>
        <taxon>Ecdysozoa</taxon>
        <taxon>Nematoda</taxon>
        <taxon>Chromadorea</taxon>
        <taxon>Rhabditida</taxon>
        <taxon>Spirurina</taxon>
        <taxon>Spiruromorpha</taxon>
        <taxon>Filarioidea</taxon>
        <taxon>Setariidae</taxon>
        <taxon>Setaria</taxon>
    </lineage>
</organism>
<evidence type="ECO:0000259" key="1">
    <source>
        <dbReference type="PROSITE" id="PS50848"/>
    </source>
</evidence>
<accession>A0A915PRD0</accession>